<evidence type="ECO:0000256" key="1">
    <source>
        <dbReference type="ARBA" id="ARBA00004496"/>
    </source>
</evidence>
<name>A0A1U7M7X6_TISCR</name>
<dbReference type="InterPro" id="IPR001623">
    <property type="entry name" value="DnaJ_domain"/>
</dbReference>
<dbReference type="Proteomes" id="UP000186112">
    <property type="component" value="Unassembled WGS sequence"/>
</dbReference>
<dbReference type="NCBIfam" id="TIGR02349">
    <property type="entry name" value="DnaJ_bact"/>
    <property type="match status" value="1"/>
</dbReference>
<evidence type="ECO:0000259" key="17">
    <source>
        <dbReference type="PROSITE" id="PS51188"/>
    </source>
</evidence>
<evidence type="ECO:0000256" key="14">
    <source>
        <dbReference type="HAMAP-Rule" id="MF_01152"/>
    </source>
</evidence>
<dbReference type="GO" id="GO:0005737">
    <property type="term" value="C:cytoplasm"/>
    <property type="evidence" value="ECO:0007669"/>
    <property type="project" value="UniProtKB-SubCell"/>
</dbReference>
<feature type="repeat" description="CXXCXGXG motif" evidence="14">
    <location>
        <begin position="143"/>
        <end position="150"/>
    </location>
</feature>
<feature type="zinc finger region" description="CR-type" evidence="15">
    <location>
        <begin position="130"/>
        <end position="212"/>
    </location>
</feature>
<dbReference type="GO" id="GO:0006260">
    <property type="term" value="P:DNA replication"/>
    <property type="evidence" value="ECO:0007669"/>
    <property type="project" value="UniProtKB-KW"/>
</dbReference>
<comment type="similarity">
    <text evidence="12 14">Belongs to the DnaJ family.</text>
</comment>
<dbReference type="Pfam" id="PF00684">
    <property type="entry name" value="DnaJ_CXXCXGXG"/>
    <property type="match status" value="1"/>
</dbReference>
<evidence type="ECO:0000256" key="8">
    <source>
        <dbReference type="ARBA" id="ARBA00022833"/>
    </source>
</evidence>
<dbReference type="OrthoDB" id="9779889at2"/>
<dbReference type="PROSITE" id="PS00636">
    <property type="entry name" value="DNAJ_1"/>
    <property type="match status" value="1"/>
</dbReference>
<dbReference type="GO" id="GO:0051082">
    <property type="term" value="F:unfolded protein binding"/>
    <property type="evidence" value="ECO:0007669"/>
    <property type="project" value="UniProtKB-UniRule"/>
</dbReference>
<dbReference type="FunFam" id="2.10.230.10:FF:000002">
    <property type="entry name" value="Molecular chaperone DnaJ"/>
    <property type="match status" value="1"/>
</dbReference>
<keyword evidence="9 14" id="KW-0346">Stress response</keyword>
<evidence type="ECO:0000259" key="16">
    <source>
        <dbReference type="PROSITE" id="PS50076"/>
    </source>
</evidence>
<dbReference type="PANTHER" id="PTHR43096:SF48">
    <property type="entry name" value="CHAPERONE PROTEIN DNAJ"/>
    <property type="match status" value="1"/>
</dbReference>
<reference evidence="18 19" key="1">
    <citation type="submission" date="2016-02" db="EMBL/GenBank/DDBJ databases">
        <title>Genome sequence of Tissierella creatinophila DSM 6911.</title>
        <authorList>
            <person name="Poehlein A."/>
            <person name="Daniel R."/>
        </authorList>
    </citation>
    <scope>NUCLEOTIDE SEQUENCE [LARGE SCALE GENOMIC DNA]</scope>
    <source>
        <strain evidence="18 19">DSM 6911</strain>
    </source>
</reference>
<organism evidence="18 19">
    <name type="scientific">Tissierella creatinophila DSM 6911</name>
    <dbReference type="NCBI Taxonomy" id="1123403"/>
    <lineage>
        <taxon>Bacteria</taxon>
        <taxon>Bacillati</taxon>
        <taxon>Bacillota</taxon>
        <taxon>Tissierellia</taxon>
        <taxon>Tissierellales</taxon>
        <taxon>Tissierellaceae</taxon>
        <taxon>Tissierella</taxon>
    </lineage>
</organism>
<feature type="binding site" evidence="14">
    <location>
        <position position="146"/>
    </location>
    <ligand>
        <name>Zn(2+)</name>
        <dbReference type="ChEBI" id="CHEBI:29105"/>
        <label>1</label>
    </ligand>
</feature>
<dbReference type="Pfam" id="PF01556">
    <property type="entry name" value="DnaJ_C"/>
    <property type="match status" value="1"/>
</dbReference>
<comment type="domain">
    <text evidence="14">The J domain is necessary and sufficient to stimulate DnaK ATPase activity. Zinc center 1 plays an important role in the autonomous, DnaK-independent chaperone activity of DnaJ. Zinc center 2 is essential for interaction with DnaK and for DnaJ activity.</text>
</comment>
<keyword evidence="4 14" id="KW-0235">DNA replication</keyword>
<dbReference type="CDD" id="cd10747">
    <property type="entry name" value="DnaJ_C"/>
    <property type="match status" value="1"/>
</dbReference>
<feature type="repeat" description="CXXCXGXG motif" evidence="14">
    <location>
        <begin position="186"/>
        <end position="193"/>
    </location>
</feature>
<dbReference type="FunFam" id="2.60.260.20:FF:000004">
    <property type="entry name" value="Molecular chaperone DnaJ"/>
    <property type="match status" value="1"/>
</dbReference>
<protein>
    <recommendedName>
        <fullName evidence="13 14">Chaperone protein DnaJ</fullName>
    </recommendedName>
</protein>
<feature type="binding site" evidence="14">
    <location>
        <position position="200"/>
    </location>
    <ligand>
        <name>Zn(2+)</name>
        <dbReference type="ChEBI" id="CHEBI:29105"/>
        <label>1</label>
    </ligand>
</feature>
<dbReference type="SMART" id="SM00271">
    <property type="entry name" value="DnaJ"/>
    <property type="match status" value="1"/>
</dbReference>
<dbReference type="Pfam" id="PF00226">
    <property type="entry name" value="DnaJ"/>
    <property type="match status" value="1"/>
</dbReference>
<dbReference type="NCBIfam" id="NF008035">
    <property type="entry name" value="PRK10767.1"/>
    <property type="match status" value="1"/>
</dbReference>
<dbReference type="Gene3D" id="1.10.287.110">
    <property type="entry name" value="DnaJ domain"/>
    <property type="match status" value="1"/>
</dbReference>
<feature type="binding site" evidence="14">
    <location>
        <position position="160"/>
    </location>
    <ligand>
        <name>Zn(2+)</name>
        <dbReference type="ChEBI" id="CHEBI:29105"/>
        <label>2</label>
    </ligand>
</feature>
<evidence type="ECO:0000256" key="15">
    <source>
        <dbReference type="PROSITE-ProRule" id="PRU00546"/>
    </source>
</evidence>
<dbReference type="PROSITE" id="PS50076">
    <property type="entry name" value="DNAJ_2"/>
    <property type="match status" value="1"/>
</dbReference>
<dbReference type="InterPro" id="IPR036869">
    <property type="entry name" value="J_dom_sf"/>
</dbReference>
<dbReference type="CDD" id="cd10719">
    <property type="entry name" value="DnaJ_zf"/>
    <property type="match status" value="1"/>
</dbReference>
<keyword evidence="10 14" id="KW-0143">Chaperone</keyword>
<dbReference type="PRINTS" id="PR00625">
    <property type="entry name" value="JDOMAIN"/>
</dbReference>
<dbReference type="Gene3D" id="2.60.260.20">
    <property type="entry name" value="Urease metallochaperone UreE, N-terminal domain"/>
    <property type="match status" value="2"/>
</dbReference>
<feature type="domain" description="CR-type" evidence="17">
    <location>
        <begin position="130"/>
        <end position="212"/>
    </location>
</feature>
<keyword evidence="19" id="KW-1185">Reference proteome</keyword>
<comment type="function">
    <text evidence="11 14">Participates actively in the response to hyperosmotic and heat shock by preventing the aggregation of stress-denatured proteins and by disaggregating proteins, also in an autonomous, DnaK-independent fashion. Unfolded proteins bind initially to DnaJ; upon interaction with the DnaJ-bound protein, DnaK hydrolyzes its bound ATP, resulting in the formation of a stable complex. GrpE releases ADP from DnaK; ATP binding to DnaK triggers the release of the substrate protein, thus completing the reaction cycle. Several rounds of ATP-dependent interactions between DnaJ, DnaK and GrpE are required for fully efficient folding. Also involved, together with DnaK and GrpE, in the DNA replication of plasmids through activation of initiation proteins.</text>
</comment>
<feature type="binding site" evidence="14">
    <location>
        <position position="203"/>
    </location>
    <ligand>
        <name>Zn(2+)</name>
        <dbReference type="ChEBI" id="CHEBI:29105"/>
        <label>1</label>
    </ligand>
</feature>
<comment type="cofactor">
    <cofactor evidence="14">
        <name>Zn(2+)</name>
        <dbReference type="ChEBI" id="CHEBI:29105"/>
    </cofactor>
    <text evidence="14">Binds 2 Zn(2+) ions per monomer.</text>
</comment>
<dbReference type="CDD" id="cd06257">
    <property type="entry name" value="DnaJ"/>
    <property type="match status" value="1"/>
</dbReference>
<keyword evidence="6 14" id="KW-0677">Repeat</keyword>
<dbReference type="AlphaFoldDB" id="A0A1U7M7X6"/>
<evidence type="ECO:0000256" key="7">
    <source>
        <dbReference type="ARBA" id="ARBA00022771"/>
    </source>
</evidence>
<evidence type="ECO:0000256" key="4">
    <source>
        <dbReference type="ARBA" id="ARBA00022705"/>
    </source>
</evidence>
<keyword evidence="3 14" id="KW-0963">Cytoplasm</keyword>
<dbReference type="GO" id="GO:0042026">
    <property type="term" value="P:protein refolding"/>
    <property type="evidence" value="ECO:0007669"/>
    <property type="project" value="TreeGrafter"/>
</dbReference>
<feature type="domain" description="J" evidence="16">
    <location>
        <begin position="3"/>
        <end position="68"/>
    </location>
</feature>
<dbReference type="EMBL" id="LTDM01000008">
    <property type="protein sequence ID" value="OLS03386.1"/>
    <property type="molecule type" value="Genomic_DNA"/>
</dbReference>
<evidence type="ECO:0000256" key="11">
    <source>
        <dbReference type="ARBA" id="ARBA00053423"/>
    </source>
</evidence>
<evidence type="ECO:0000256" key="9">
    <source>
        <dbReference type="ARBA" id="ARBA00023016"/>
    </source>
</evidence>
<dbReference type="GO" id="GO:0009408">
    <property type="term" value="P:response to heat"/>
    <property type="evidence" value="ECO:0007669"/>
    <property type="project" value="InterPro"/>
</dbReference>
<evidence type="ECO:0000256" key="13">
    <source>
        <dbReference type="ARBA" id="ARBA00067609"/>
    </source>
</evidence>
<dbReference type="InterPro" id="IPR008971">
    <property type="entry name" value="HSP40/DnaJ_pept-bd"/>
</dbReference>
<evidence type="ECO:0000256" key="5">
    <source>
        <dbReference type="ARBA" id="ARBA00022723"/>
    </source>
</evidence>
<dbReference type="InterPro" id="IPR012724">
    <property type="entry name" value="DnaJ"/>
</dbReference>
<comment type="caution">
    <text evidence="18">The sequence shown here is derived from an EMBL/GenBank/DDBJ whole genome shotgun (WGS) entry which is preliminary data.</text>
</comment>
<dbReference type="GO" id="GO:0005524">
    <property type="term" value="F:ATP binding"/>
    <property type="evidence" value="ECO:0007669"/>
    <property type="project" value="InterPro"/>
</dbReference>
<sequence length="371" mass="41214">MRDYYEILGLEKDASEDEIKKAYRIIAKKYHPDLNPNDEEAEQKFKEATAAYEILRDSEKRSRYDRFGHDGVDSNGQGFGGFGGFGDIFEDIADIFGGGFSSSRGRRSGPVQGEDLRYGLNIDLKDAVFGAKKTINIRRQETCSTCDGSGAKPGTDKKTCSRCNGSGQVRYAQQTPFGQFVRSATCDTCEGTGELFEEKCDKCDGIGKEYKNREININIPPGVDSDSVISMRGEGEAGERGGPPGDLYIYIDVEEDTIFKRDRNNIFVEIPITFPEAVLGSEIEVPTLEGIEKFDLPKGTQTGTEFKLKNKGVPSLRGGGKGDLYFTVVVQVPKTINEKQEELLLEFSKSMGEELHKHKKGFFDKVKDVFK</sequence>
<feature type="binding site" evidence="14">
    <location>
        <position position="189"/>
    </location>
    <ligand>
        <name>Zn(2+)</name>
        <dbReference type="ChEBI" id="CHEBI:29105"/>
        <label>2</label>
    </ligand>
</feature>
<proteinExistence type="inferred from homology"/>
<evidence type="ECO:0000313" key="18">
    <source>
        <dbReference type="EMBL" id="OLS03386.1"/>
    </source>
</evidence>
<dbReference type="GO" id="GO:0008270">
    <property type="term" value="F:zinc ion binding"/>
    <property type="evidence" value="ECO:0007669"/>
    <property type="project" value="UniProtKB-UniRule"/>
</dbReference>
<evidence type="ECO:0000256" key="12">
    <source>
        <dbReference type="ARBA" id="ARBA00061004"/>
    </source>
</evidence>
<dbReference type="FunFam" id="1.10.287.110:FF:000034">
    <property type="entry name" value="Chaperone protein DnaJ"/>
    <property type="match status" value="1"/>
</dbReference>
<feature type="binding site" evidence="14">
    <location>
        <position position="186"/>
    </location>
    <ligand>
        <name>Zn(2+)</name>
        <dbReference type="ChEBI" id="CHEBI:29105"/>
        <label>2</label>
    </ligand>
</feature>
<feature type="binding site" evidence="14">
    <location>
        <position position="163"/>
    </location>
    <ligand>
        <name>Zn(2+)</name>
        <dbReference type="ChEBI" id="CHEBI:29105"/>
        <label>2</label>
    </ligand>
</feature>
<evidence type="ECO:0000313" key="19">
    <source>
        <dbReference type="Proteomes" id="UP000186112"/>
    </source>
</evidence>
<comment type="subunit">
    <text evidence="2 14">Homodimer.</text>
</comment>
<comment type="subcellular location">
    <subcellularLocation>
        <location evidence="1 14">Cytoplasm</location>
    </subcellularLocation>
</comment>
<dbReference type="SUPFAM" id="SSF57938">
    <property type="entry name" value="DnaJ/Hsp40 cysteine-rich domain"/>
    <property type="match status" value="1"/>
</dbReference>
<dbReference type="SUPFAM" id="SSF49493">
    <property type="entry name" value="HSP40/DnaJ peptide-binding domain"/>
    <property type="match status" value="2"/>
</dbReference>
<gene>
    <name evidence="18" type="primary">dnaJ_2</name>
    <name evidence="14" type="synonym">dnaJ</name>
    <name evidence="18" type="ORF">TICRE_06160</name>
</gene>
<dbReference type="Gene3D" id="2.10.230.10">
    <property type="entry name" value="Heat shock protein DnaJ, cysteine-rich domain"/>
    <property type="match status" value="1"/>
</dbReference>
<feature type="repeat" description="CXXCXGXG motif" evidence="14">
    <location>
        <begin position="200"/>
        <end position="207"/>
    </location>
</feature>
<dbReference type="InterPro" id="IPR036410">
    <property type="entry name" value="HSP_DnaJ_Cys-rich_dom_sf"/>
</dbReference>
<dbReference type="InterPro" id="IPR018253">
    <property type="entry name" value="DnaJ_domain_CS"/>
</dbReference>
<feature type="binding site" evidence="14">
    <location>
        <position position="143"/>
    </location>
    <ligand>
        <name>Zn(2+)</name>
        <dbReference type="ChEBI" id="CHEBI:29105"/>
        <label>1</label>
    </ligand>
</feature>
<dbReference type="HAMAP" id="MF_01152">
    <property type="entry name" value="DnaJ"/>
    <property type="match status" value="1"/>
</dbReference>
<evidence type="ECO:0000256" key="6">
    <source>
        <dbReference type="ARBA" id="ARBA00022737"/>
    </source>
</evidence>
<dbReference type="RefSeq" id="WP_075725014.1">
    <property type="nucleotide sequence ID" value="NZ_LTDM01000008.1"/>
</dbReference>
<feature type="repeat" description="CXXCXGXG motif" evidence="14">
    <location>
        <begin position="160"/>
        <end position="167"/>
    </location>
</feature>
<dbReference type="PANTHER" id="PTHR43096">
    <property type="entry name" value="DNAJ HOMOLOG 1, MITOCHONDRIAL-RELATED"/>
    <property type="match status" value="1"/>
</dbReference>
<keyword evidence="5 14" id="KW-0479">Metal-binding</keyword>
<evidence type="ECO:0000256" key="10">
    <source>
        <dbReference type="ARBA" id="ARBA00023186"/>
    </source>
</evidence>
<keyword evidence="8 14" id="KW-0862">Zinc</keyword>
<dbReference type="SUPFAM" id="SSF46565">
    <property type="entry name" value="Chaperone J-domain"/>
    <property type="match status" value="1"/>
</dbReference>
<keyword evidence="7 14" id="KW-0863">Zinc-finger</keyword>
<evidence type="ECO:0000256" key="2">
    <source>
        <dbReference type="ARBA" id="ARBA00011738"/>
    </source>
</evidence>
<evidence type="ECO:0000256" key="3">
    <source>
        <dbReference type="ARBA" id="ARBA00022490"/>
    </source>
</evidence>
<dbReference type="InterPro" id="IPR001305">
    <property type="entry name" value="HSP_DnaJ_Cys-rich_dom"/>
</dbReference>
<dbReference type="PROSITE" id="PS51188">
    <property type="entry name" value="ZF_CR"/>
    <property type="match status" value="1"/>
</dbReference>
<dbReference type="GO" id="GO:0031072">
    <property type="term" value="F:heat shock protein binding"/>
    <property type="evidence" value="ECO:0007669"/>
    <property type="project" value="InterPro"/>
</dbReference>
<accession>A0A1U7M7X6</accession>
<dbReference type="InterPro" id="IPR002939">
    <property type="entry name" value="DnaJ_C"/>
</dbReference>